<feature type="domain" description="Retroviral envelope protein GP41-like" evidence="35">
    <location>
        <begin position="518"/>
        <end position="709"/>
    </location>
</feature>
<dbReference type="GO" id="GO:0075512">
    <property type="term" value="P:clathrin-dependent endocytosis of virus by host cell"/>
    <property type="evidence" value="ECO:0007669"/>
    <property type="project" value="UniProtKB-UniRule"/>
</dbReference>
<protein>
    <recommendedName>
        <fullName evidence="32">Envelope glycoprotein gp160</fullName>
    </recommendedName>
    <alternativeName>
        <fullName evidence="32">Env polyprotein</fullName>
    </alternativeName>
    <component>
        <recommendedName>
            <fullName evidence="32">Surface protein gp120</fullName>
            <shortName evidence="32">SU</shortName>
        </recommendedName>
        <alternativeName>
            <fullName evidence="32">Glycoprotein 120</fullName>
            <shortName evidence="32">gp120</shortName>
        </alternativeName>
    </component>
    <component>
        <recommendedName>
            <fullName evidence="32">Transmembrane protein gp41</fullName>
            <shortName evidence="32">TM</shortName>
        </recommendedName>
        <alternativeName>
            <fullName evidence="32">Glycoprotein 41</fullName>
            <shortName evidence="32">gp41</shortName>
        </alternativeName>
    </component>
</protein>
<evidence type="ECO:0000256" key="30">
    <source>
        <dbReference type="ARBA" id="ARBA00023288"/>
    </source>
</evidence>
<keyword evidence="16 32" id="KW-0732">Signal</keyword>
<evidence type="ECO:0000256" key="21">
    <source>
        <dbReference type="ARBA" id="ARBA00022890"/>
    </source>
</evidence>
<evidence type="ECO:0000256" key="3">
    <source>
        <dbReference type="ARBA" id="ARBA00004505"/>
    </source>
</evidence>
<keyword evidence="25 32" id="KW-0472">Membrane</keyword>
<comment type="subcellular location">
    <molecule>Transmembrane protein gp41</molecule>
    <subcellularLocation>
        <location evidence="32">Virion membrane</location>
        <topology evidence="32">Single-pass type I membrane protein</topology>
    </subcellularLocation>
    <subcellularLocation>
        <location evidence="32">Host cell membrane</location>
        <topology evidence="32">Single-pass type I membrane protein</topology>
    </subcellularLocation>
    <subcellularLocation>
        <location evidence="32">Host endosome membrane</location>
        <topology evidence="32">Single-pass type I membrane protein</topology>
    </subcellularLocation>
    <text evidence="32">It is probably concentrated at the site of budding and incorporated into the virions possibly by contacts between the cytoplasmic tail of Env and the N-terminus of Gag.</text>
</comment>
<evidence type="ECO:0000256" key="31">
    <source>
        <dbReference type="ARBA" id="ARBA00023296"/>
    </source>
</evidence>
<dbReference type="Gene3D" id="2.170.40.20">
    <property type="entry name" value="Human immunodeficiency virus 1, Gp160, envelope glycoprotein"/>
    <property type="match status" value="2"/>
</dbReference>
<evidence type="ECO:0000256" key="9">
    <source>
        <dbReference type="ARBA" id="ARBA00022511"/>
    </source>
</evidence>
<dbReference type="GO" id="GO:0016020">
    <property type="term" value="C:membrane"/>
    <property type="evidence" value="ECO:0007669"/>
    <property type="project" value="UniProtKB-UniRule"/>
</dbReference>
<keyword evidence="17 32" id="KW-1161">Viral attachment to host cell</keyword>
<keyword evidence="7 32" id="KW-1168">Fusion of virus membrane with host membrane</keyword>
<keyword evidence="19 32" id="KW-1043">Host membrane</keyword>
<organism evidence="36">
    <name type="scientific">Human immunodeficiency virus type 1</name>
    <name type="common">HIV-1</name>
    <dbReference type="NCBI Taxonomy" id="11676"/>
    <lineage>
        <taxon>Viruses</taxon>
        <taxon>Riboviria</taxon>
        <taxon>Pararnavirae</taxon>
        <taxon>Artverviricota</taxon>
        <taxon>Revtraviricetes</taxon>
        <taxon>Ortervirales</taxon>
        <taxon>Retroviridae</taxon>
        <taxon>Orthoretrovirinae</taxon>
        <taxon>Lentivirus</taxon>
        <taxon>Lentivirus humimdef1</taxon>
    </lineage>
</organism>
<keyword evidence="24 32" id="KW-0175">Coiled coil</keyword>
<comment type="function">
    <text evidence="32">Transmembrane protein gp41: Acts as a class I viral fusion protein. Under the current model, the protein has at least 3 conformational states: pre-fusion native state, pre-hairpin intermediate state, and post-fusion hairpin state. During fusion of viral and target intracellular membranes, the coiled coil regions (heptad repeats) assume a trimer-of-hairpins structure, positioning the fusion peptide in close proximity to the C-terminal region of the ectodomain. The formation of this structure appears to drive apposition and subsequent fusion of viral and target cell membranes. Complete fusion occurs in host cell endosomes and is dynamin-dependent, however some lipid transfer might occur at the plasma membrane. The virus undergoes clathrin-dependent internalization long before endosomal fusion, thus minimizing the surface exposure of conserved viral epitopes during fusion and reducing the efficacy of inhibitors targeting these epitopes. Membranes fusion leads to delivery of the nucleocapsid into the cytoplasm.</text>
</comment>
<dbReference type="EMBL" id="KY229380">
    <property type="protein sequence ID" value="API98805.1"/>
    <property type="molecule type" value="Genomic_DNA"/>
</dbReference>
<evidence type="ECO:0000256" key="18">
    <source>
        <dbReference type="ARBA" id="ARBA00022844"/>
    </source>
</evidence>
<dbReference type="GO" id="GO:0019062">
    <property type="term" value="P:virion attachment to host cell"/>
    <property type="evidence" value="ECO:0007669"/>
    <property type="project" value="UniProtKB-UniRule"/>
</dbReference>
<feature type="short sequence motif" description="Di-leucine internalization motif" evidence="32">
    <location>
        <begin position="850"/>
        <end position="851"/>
    </location>
</feature>
<comment type="subunit">
    <text evidence="32">The mature envelope protein (Env) consists of a homotrimer of non-covalently associated gp120-gp41 heterodimers. The resulting complex protrudes from the virus surface as a spike. There seems to be as few as 10 spikes on the average virion. Surface protein gp120 interacts with host CD4, CCR5 and CXCR4. Gp120 also interacts with the C-type lectins CD209/DC-SIGN and CLEC4M/DC-SIGNR (collectively referred to as DC-SIGN(R)). Gp120 and gp41 interact with GalCer. Gp120 interacts with host ITGA4/ITGB7 complex; on CD4+ T-cells, this interaction results in rapid activation of integrin ITGAL/LFA-1, which facilitates efficient cell-to-cell spreading of HIV-1. Gp120 interacts with cell-associated heparan sulfate; this interaction increases virus infectivity on permissive cells and may be involved in infection of CD4- cells.</text>
</comment>
<comment type="domain">
    <text evidence="32">Some of the most genetically diverse regions of the viral genome are present in Env. They are called variable regions 1 through 5 (V1 through V5). Coreceptor usage of gp120 is determined mainly by the primary structure of the third variable region (V3) in the outer domain of gp120. The sequence of V3 determines which coreceptor, CCR5 and/or CXCR4 (corresponding to R5/macrophage, X4/T cell and R5X4/T cell and macrophage tropism), is used to trigger the fusion potential of the Env complex, and hence which cells the virus can infect. Binding to CCR5 involves a region adjacent in addition to V3.</text>
</comment>
<dbReference type="GO" id="GO:0044175">
    <property type="term" value="C:host cell endosome membrane"/>
    <property type="evidence" value="ECO:0007669"/>
    <property type="project" value="UniProtKB-SubCell"/>
</dbReference>
<feature type="lipid moiety-binding region" description="S-palmitoyl cysteine; by host" evidence="32">
    <location>
        <position position="832"/>
    </location>
</feature>
<keyword evidence="21 32" id="KW-1164">Virus endocytosis by host</keyword>
<evidence type="ECO:0000256" key="28">
    <source>
        <dbReference type="ARBA" id="ARBA00023180"/>
    </source>
</evidence>
<comment type="domain">
    <text evidence="32">The YXXL motif is involved in determining the exact site of viral release at the surface of infected mononuclear cells and promotes endocytosis. YXXL and di-leucine endocytosis motifs interact directly or indirectly with the clathrin adapter complexes, opperate independently, and their activities are not additive.</text>
</comment>
<keyword evidence="8 32" id="KW-1170">Fusion of virus membrane with host endosomal membrane</keyword>
<evidence type="ECO:0000256" key="27">
    <source>
        <dbReference type="ARBA" id="ARBA00023157"/>
    </source>
</evidence>
<evidence type="ECO:0000256" key="32">
    <source>
        <dbReference type="HAMAP-Rule" id="MF_04083"/>
    </source>
</evidence>
<feature type="disulfide bond" evidence="32">
    <location>
        <begin position="586"/>
        <end position="592"/>
    </location>
</feature>
<keyword evidence="11 32" id="KW-0945">Host-virus interaction</keyword>
<evidence type="ECO:0000256" key="15">
    <source>
        <dbReference type="ARBA" id="ARBA00022703"/>
    </source>
</evidence>
<comment type="PTM">
    <text evidence="32">Specific enzymatic cleavages in vivo yield mature proteins. Envelope glycoproteins are synthesized as a inactive precursor that is heavily N-glycosylated and processed likely by host cell furin in the Golgi to yield the mature SU and TM proteins. The cleavage site between SU and TM requires the minimal sequence [KR]-X-[KR]-R. About 2 of the 9 disulfide bonds of gp41 are reduced by P4HB/PDI, following binding to CD4 receptor.</text>
</comment>
<feature type="coiled-coil region" evidence="32">
    <location>
        <begin position="621"/>
        <end position="655"/>
    </location>
</feature>
<dbReference type="Gene3D" id="1.10.287.210">
    <property type="match status" value="1"/>
</dbReference>
<evidence type="ECO:0000256" key="29">
    <source>
        <dbReference type="ARBA" id="ARBA00023280"/>
    </source>
</evidence>
<dbReference type="InterPro" id="IPR000328">
    <property type="entry name" value="GP41-like"/>
</dbReference>
<evidence type="ECO:0000256" key="8">
    <source>
        <dbReference type="ARBA" id="ARBA00022510"/>
    </source>
</evidence>
<dbReference type="HAMAP" id="MF_04083">
    <property type="entry name" value="HIV_ENV"/>
    <property type="match status" value="1"/>
</dbReference>
<feature type="domain" description="Human immunodeficiency virus 1 envelope glycoprotein Gp120" evidence="34">
    <location>
        <begin position="136"/>
        <end position="499"/>
    </location>
</feature>
<evidence type="ECO:0000256" key="10">
    <source>
        <dbReference type="ARBA" id="ARBA00022570"/>
    </source>
</evidence>
<comment type="miscellaneous">
    <text evidence="32">Inhibitors targeting HIV-1 viral envelope proteins are used as antiretroviral drugs. Attachment of virions to the cell surface via non-specific interactions and CD4 binding can be blocked by inhibitors that include cyanovirin-N, cyclotriazadisulfonamide analogs, PRO 2000, TNX 355 and PRO 542. In addition, BMS 806 can block CD4-induced conformational changes. Env interactions with the coreceptor molecules can be targeted by CCR5 antagonists including SCH-D, maraviroc (UK 427857) and aplaviroc (GW 873140), and the CXCR4 antagonist AMD 070. Fusion of viral and cellular membranes can be inhibited by peptides such as enfuvirtide and tifuvirtide (T 1249). Resistance to inhibitors associated with mutations in Env are observed. Most of the time, single mutations confer only a modest reduction in drug susceptibility. Combination of several mutations is usually required to develop a high-level drug resistance.</text>
</comment>
<reference evidence="36" key="1">
    <citation type="submission" date="2016-11" db="EMBL/GenBank/DDBJ databases">
        <title>Breast Milk and in utero Transmission of HIV-1 Selelct for Envelope Variants with Unique Molecular Signatures.</title>
        <authorList>
            <person name="Nakamura K.J."/>
            <person name="Heath L."/>
            <person name="Sobrera E.R."/>
            <person name="Wilkinson T.A."/>
            <person name="Semrau K."/>
            <person name="Kankasa C."/>
            <person name="Tobin N.H."/>
            <person name="Webb N.E."/>
            <person name="Lee B."/>
            <person name="Thea D.M."/>
            <person name="Kuhn L."/>
            <person name="Mullins J.I."/>
            <person name="Aldrovandi G.M."/>
        </authorList>
    </citation>
    <scope>NUCLEOTIDE SEQUENCE</scope>
    <source>
        <strain evidence="36">15B.PB.512</strain>
    </source>
</reference>
<accession>A0A1L4CRW5</accession>
<name>A0A1L4CRW5_HV1</name>
<sequence>MRAKGILRNWQQWWIWGILGFWMLIMCNGEGNLWVTVYYGVPVWKEAKAPLFCASDAKAYKREVHNVWATHACVPTDPNPQEMVLENVTENFNMWENDMVDQMHKDIISLWDQSLKPCVKLTPLCVTLNCSNATANNDTDREMKNCSFNATTELKDKKKQVYALFYNLDIVPLDEDRTNSSRNSSTYRLINCNTSAITQACPKVTFDPIPIHYCAPAGYAILKCNNKTFNGTGPCHNVSTVQCTHGIKPVVSTQLLLNGSLAEKEIIIRSENITNNIKTIIVHLNKSIEINCTRPQNNTRKSIRIGPGQVFYATGDIIGDIRQAHCNISRNAWKETLQRVSEKLKEHFPNKTIIFQPSSGGDLEISTHSFNCRGEFFYCNTSRLFNSTYWNNDTDNNVTIITLPCRIKQIINMWQGVGRAMYAPPIAGEITCNSTITGLLLVRDGGKDNRNNETFRPEGGDMRDNWRSELYKYKVVEIKPLGIAPTGAKRRVVERREKRAVGIGAVFLGFLGAAGSTMGAASITLTAQARQVLSGIVQQQSNLLKAIEAQQHLLQLTVWGIKQLQTRVLAIERYLKDQQLLGIWGCSGKLICTTTVPWNSSWSNKSQTDIWDNMTWMQWDKEISNYTNTIYQLLEDSQNQQEKNEKDLLALDRWNNLWNWFNISNWLWYIKIFIIIVGGLIGLRIIFTVLSIVNRVRQGYSPLSFQTLVPNPRGPDRLERIEEEGGEQDRNRSIRLVHGFLALAWDDLRSLCLFSYHRLRDCILIVARVVEHLGRSSLKGLQRGWETLKYLGSLVQYWGLELKKSAISLLDTIAIAVAEGTDRIIELIYRTCRAIRNIPTRIRQGCEAALL</sequence>
<dbReference type="FunFam" id="2.170.40.20:FF:000003">
    <property type="entry name" value="Envelope glycoprotein gp160"/>
    <property type="match status" value="1"/>
</dbReference>
<evidence type="ECO:0000256" key="25">
    <source>
        <dbReference type="ARBA" id="ARBA00023136"/>
    </source>
</evidence>
<evidence type="ECO:0000313" key="36">
    <source>
        <dbReference type="EMBL" id="API98805.1"/>
    </source>
</evidence>
<keyword evidence="18 32" id="KW-0946">Virion</keyword>
<dbReference type="Pfam" id="PF00516">
    <property type="entry name" value="GP120"/>
    <property type="match status" value="1"/>
</dbReference>
<evidence type="ECO:0000256" key="16">
    <source>
        <dbReference type="ARBA" id="ARBA00022729"/>
    </source>
</evidence>
<feature type="lipid moiety-binding region" description="S-palmitoyl cysteine; by host" evidence="32">
    <location>
        <position position="752"/>
    </location>
</feature>
<comment type="caution">
    <text evidence="32 33">Lacks conserved residue(s) required for the propagation of feature annotation.</text>
</comment>
<dbReference type="Gene3D" id="1.20.5.490">
    <property type="entry name" value="Single helix bin"/>
    <property type="match status" value="1"/>
</dbReference>
<keyword evidence="14 32" id="KW-0812">Transmembrane</keyword>
<keyword evidence="9 32" id="KW-1032">Host cell membrane</keyword>
<keyword evidence="12 32" id="KW-1162">Viral penetration into host cytoplasm</keyword>
<dbReference type="FunFam" id="2.170.40.20:FF:000004">
    <property type="entry name" value="Envelope glycoprotein gp160"/>
    <property type="match status" value="1"/>
</dbReference>
<comment type="PTM">
    <text evidence="32">Highly glycosylated by host. The high number of glycan on the protein is reffered to as 'glycan shield' because it contributes to hide protein sequence from adaptive immune system.</text>
</comment>
<keyword evidence="29 32" id="KW-0899">Viral immunoevasion</keyword>
<evidence type="ECO:0000256" key="13">
    <source>
        <dbReference type="ARBA" id="ARBA00022685"/>
    </source>
</evidence>
<feature type="region of interest" description="CD4-binding loop" evidence="32">
    <location>
        <begin position="358"/>
        <end position="368"/>
    </location>
</feature>
<feature type="transmembrane region" description="Helical" evidence="33">
    <location>
        <begin position="500"/>
        <end position="523"/>
    </location>
</feature>
<evidence type="ECO:0000256" key="17">
    <source>
        <dbReference type="ARBA" id="ARBA00022804"/>
    </source>
</evidence>
<dbReference type="Pfam" id="PF00517">
    <property type="entry name" value="GP41"/>
    <property type="match status" value="1"/>
</dbReference>
<feature type="transmembrane region" description="Helical" evidence="33">
    <location>
        <begin position="666"/>
        <end position="693"/>
    </location>
</feature>
<feature type="topological domain" description="Cytoplasmic" evidence="32">
    <location>
        <begin position="694"/>
        <end position="851"/>
    </location>
</feature>
<comment type="function">
    <text evidence="32">Surface protein gp120: Attaches the virus to the host lymphoid cell by binding to the primary receptor CD4. This interaction induces a structural rearrangement creating a high affinity binding site for a chemokine coreceptor like CXCR4 and/or CCR5. Acts as a ligand for CD209/DC-SIGN and CLEC4M/DC-SIGNR, which are respectively found on dendritic cells (DCs), and on endothelial cells of liver sinusoids and lymph node sinuses. These interactions allow capture of viral particles at mucosal surfaces by these cells and subsequent transmission to permissive cells. HIV subverts the migration properties of dendritic cells to gain access to CD4+ T-cells in lymph nodes. Virus transmission to permissive T-cells occurs either in trans (without DCs infection, through viral capture and transmission), or in cis (following DCs productive infection, through the usual CD4-gp120 interaction), thereby inducing a robust infection. In trans infection, bound virions remain infectious over days and it is proposed that they are not degraded, but protected in non-lysosomal acidic organelles within the DCs close to the cell membrane thus contributing to the viral infectious potential during DCs' migration from the periphery to the lymphoid tissues. On arrival at lymphoid tissues, intact virions recycle back to DCs' cell surface allowing virus transmission to CD4+ T-cells.</text>
</comment>
<dbReference type="GO" id="GO:0055036">
    <property type="term" value="C:virion membrane"/>
    <property type="evidence" value="ECO:0007669"/>
    <property type="project" value="UniProtKB-SubCell"/>
</dbReference>
<keyword evidence="22 32" id="KW-1133">Transmembrane helix</keyword>
<feature type="disulfide bond" evidence="32">
    <location>
        <begin position="224"/>
        <end position="235"/>
    </location>
</feature>
<keyword evidence="13 32" id="KW-0165">Cleavage on pair of basic residues</keyword>
<dbReference type="GO" id="GO:0052031">
    <property type="term" value="P:symbiont-mediated perturbation of host defense response"/>
    <property type="evidence" value="ECO:0007669"/>
    <property type="project" value="UniProtKB-UniRule"/>
</dbReference>
<evidence type="ECO:0000259" key="35">
    <source>
        <dbReference type="Pfam" id="PF00517"/>
    </source>
</evidence>
<evidence type="ECO:0000256" key="11">
    <source>
        <dbReference type="ARBA" id="ARBA00022581"/>
    </source>
</evidence>
<evidence type="ECO:0000256" key="19">
    <source>
        <dbReference type="ARBA" id="ARBA00022870"/>
    </source>
</evidence>
<dbReference type="FunFam" id="1.10.287.210:FF:000001">
    <property type="entry name" value="Envelope glycoprotein gp160"/>
    <property type="match status" value="1"/>
</dbReference>
<evidence type="ECO:0000256" key="2">
    <source>
        <dbReference type="ARBA" id="ARBA00004433"/>
    </source>
</evidence>
<keyword evidence="30 32" id="KW-0449">Lipoprotein</keyword>
<dbReference type="GO" id="GO:0019064">
    <property type="term" value="P:fusion of virus membrane with host plasma membrane"/>
    <property type="evidence" value="ECO:0007669"/>
    <property type="project" value="UniProtKB-UniRule"/>
</dbReference>
<feature type="region of interest" description="V5" evidence="32">
    <location>
        <begin position="448"/>
        <end position="458"/>
    </location>
</feature>
<evidence type="ECO:0000256" key="33">
    <source>
        <dbReference type="RuleBase" id="RU363095"/>
    </source>
</evidence>
<comment type="PTM">
    <text evidence="32">Palmitoylation of the transmembrane protein and of Env polyprotein (prior to its proteolytic cleavage) is essential for their association with host cell membrane lipid rafts. Palmitoylation is therefore required for envelope trafficking to classical lipid rafts, but not for viral replication.</text>
</comment>
<dbReference type="GO" id="GO:1903911">
    <property type="term" value="P:positive regulation of receptor clustering"/>
    <property type="evidence" value="ECO:0007669"/>
    <property type="project" value="UniProtKB-UniRule"/>
</dbReference>
<keyword evidence="15 32" id="KW-0053">Apoptosis</keyword>
<feature type="chain" id="PRO_5023453922" description="Transmembrane protein gp41" evidence="32">
    <location>
        <begin position="500"/>
        <end position="851"/>
    </location>
</feature>
<dbReference type="CDD" id="cd09909">
    <property type="entry name" value="HIV-1-like_HR1-HR2"/>
    <property type="match status" value="1"/>
</dbReference>
<keyword evidence="27 32" id="KW-1015">Disulfide bond</keyword>
<dbReference type="GO" id="GO:0005198">
    <property type="term" value="F:structural molecule activity"/>
    <property type="evidence" value="ECO:0007669"/>
    <property type="project" value="UniProtKB-UniRule"/>
</dbReference>
<comment type="domain">
    <text evidence="32">The membrane proximal external region (MPER) present in gp41 is a tryptophan-rich region recognized by the antibodies 2F5, Z13, and 4E10. MPER seems to play a role in fusion.</text>
</comment>
<evidence type="ECO:0000259" key="34">
    <source>
        <dbReference type="Pfam" id="PF00516"/>
    </source>
</evidence>
<evidence type="ECO:0000256" key="12">
    <source>
        <dbReference type="ARBA" id="ARBA00022595"/>
    </source>
</evidence>
<dbReference type="SUPFAM" id="SSF56502">
    <property type="entry name" value="gp120 core"/>
    <property type="match status" value="2"/>
</dbReference>
<dbReference type="InterPro" id="IPR037527">
    <property type="entry name" value="Gp160"/>
</dbReference>
<proteinExistence type="inferred from homology"/>
<dbReference type="GO" id="GO:0019031">
    <property type="term" value="C:viral envelope"/>
    <property type="evidence" value="ECO:0007669"/>
    <property type="project" value="UniProtKB-KW"/>
</dbReference>
<keyword evidence="26 32" id="KW-0564">Palmitate</keyword>
<feature type="site" description="Cleavage; by host furin" evidence="32">
    <location>
        <begin position="499"/>
        <end position="500"/>
    </location>
</feature>
<feature type="chain" id="PRO_5023453916" description="Envelope glycoprotein gp160" evidence="32">
    <location>
        <begin position="32"/>
        <end position="851"/>
    </location>
</feature>
<comment type="subcellular location">
    <molecule>Surface protein gp120</molecule>
    <subcellularLocation>
        <location evidence="32">Virion membrane</location>
        <topology evidence="32">Peripheral membrane protein</topology>
    </subcellularLocation>
    <subcellularLocation>
        <location evidence="32">Host cell membrane</location>
        <topology evidence="32">Peripheral membrane protein</topology>
    </subcellularLocation>
    <subcellularLocation>
        <location evidence="32">Host endosome membrane</location>
        <topology evidence="32">Single-pass type I membrane protein</topology>
    </subcellularLocation>
    <text evidence="32">The surface protein is not anchored to the viral envelope, but associates with the extravirion surface through its binding to TM. It is probably concentrated at the site of budding and incorporated into the virions possibly by contacts between the cytoplasmic tail of Env and the N-terminus of Gag.</text>
</comment>
<evidence type="ECO:0000256" key="6">
    <source>
        <dbReference type="ARBA" id="ARBA00004650"/>
    </source>
</evidence>
<dbReference type="SUPFAM" id="SSF58069">
    <property type="entry name" value="Virus ectodomain"/>
    <property type="match status" value="1"/>
</dbReference>
<dbReference type="InterPro" id="IPR000777">
    <property type="entry name" value="HIV1_Gp120"/>
</dbReference>
<feature type="region of interest" description="MPER; binding to GalCer" evidence="32">
    <location>
        <begin position="650"/>
        <end position="671"/>
    </location>
</feature>
<evidence type="ECO:0000256" key="23">
    <source>
        <dbReference type="ARBA" id="ARBA00023046"/>
    </source>
</evidence>
<evidence type="ECO:0000256" key="22">
    <source>
        <dbReference type="ARBA" id="ARBA00022989"/>
    </source>
</evidence>
<dbReference type="InterPro" id="IPR036377">
    <property type="entry name" value="Gp120_core_sf"/>
</dbReference>
<organismHost>
    <name type="scientific">Homo sapiens</name>
    <name type="common">Human</name>
    <dbReference type="NCBI Taxonomy" id="9606"/>
</organismHost>
<comment type="domain">
    <text evidence="32 33">The 17 amino acids long immunosuppressive region is present in many retroviral envelope proteins. Synthetic peptides derived from this relatively conserved sequence inhibit immune function in vitro and in vivo.</text>
</comment>
<evidence type="ECO:0000256" key="20">
    <source>
        <dbReference type="ARBA" id="ARBA00022879"/>
    </source>
</evidence>
<evidence type="ECO:0000256" key="7">
    <source>
        <dbReference type="ARBA" id="ARBA00022506"/>
    </source>
</evidence>
<comment type="function">
    <text evidence="32">Envelope glycoprotein gp160: Oligomerizes in the host endoplasmic reticulum into predominantly trimers. In a second time, gp160 transits in the host Golgi, where glycosylation is completed. The precursor is then proteolytically cleaved in the trans-Golgi and thereby activated by cellular furin or furin-like proteases to produce gp120 and gp41.</text>
</comment>
<dbReference type="GO" id="GO:1903908">
    <property type="term" value="P:positive regulation of plasma membrane raft polarization"/>
    <property type="evidence" value="ECO:0007669"/>
    <property type="project" value="UniProtKB-UniRule"/>
</dbReference>
<evidence type="ECO:0000256" key="14">
    <source>
        <dbReference type="ARBA" id="ARBA00022692"/>
    </source>
</evidence>
<keyword evidence="31 32" id="KW-1160">Virus entry into host cell</keyword>
<feature type="region of interest" description="Immunosuppression" evidence="32">
    <location>
        <begin position="562"/>
        <end position="580"/>
    </location>
</feature>
<gene>
    <name evidence="32 36" type="primary">env</name>
</gene>
<feature type="disulfide bond" evidence="32">
    <location>
        <begin position="214"/>
        <end position="243"/>
    </location>
</feature>
<dbReference type="GO" id="GO:0020002">
    <property type="term" value="C:host cell plasma membrane"/>
    <property type="evidence" value="ECO:0007669"/>
    <property type="project" value="UniProtKB-SubCell"/>
</dbReference>
<comment type="miscellaneous">
    <text evidence="32">HIV-1 lineages are divided in three main groups, M (for Major), O (for Outlier), and N (for New, or Non-M, Non-O). The vast majority of strains found worldwide belong to the group M. Group O seems to be endemic to and largely confined to Cameroon and neighboring countries in West Central Africa, where these viruses represent a small minority of HIV-1 strains. The group N is represented by a limited number of isolates from Cameroonian persons. The group M is further subdivided in 9 clades or subtypes (A to D, F to H, J and K).</text>
</comment>
<feature type="region of interest" description="Fusion peptide" evidence="32">
    <location>
        <begin position="500"/>
        <end position="520"/>
    </location>
</feature>
<feature type="disulfide bond" evidence="32">
    <location>
        <begin position="53"/>
        <end position="73"/>
    </location>
</feature>
<comment type="domain">
    <text evidence="32">The CD4-binding region is targeted by the antibody b12.</text>
</comment>
<keyword evidence="20 32" id="KW-0261">Viral envelope protein</keyword>
<evidence type="ECO:0000256" key="5">
    <source>
        <dbReference type="ARBA" id="ARBA00004578"/>
    </source>
</evidence>
<keyword evidence="28 32" id="KW-0325">Glycoprotein</keyword>
<feature type="transmembrane region" description="Helical" evidence="33">
    <location>
        <begin position="13"/>
        <end position="41"/>
    </location>
</feature>
<evidence type="ECO:0000256" key="26">
    <source>
        <dbReference type="ARBA" id="ARBA00023139"/>
    </source>
</evidence>
<evidence type="ECO:0000256" key="24">
    <source>
        <dbReference type="ARBA" id="ARBA00023054"/>
    </source>
</evidence>
<dbReference type="GO" id="GO:0039654">
    <property type="term" value="P:fusion of virus membrane with host endosome membrane"/>
    <property type="evidence" value="ECO:0007669"/>
    <property type="project" value="UniProtKB-UniRule"/>
</dbReference>
<comment type="similarity">
    <text evidence="32">Belongs to the HIV-1 env protein family.</text>
</comment>
<evidence type="ECO:0000256" key="1">
    <source>
        <dbReference type="ARBA" id="ARBA00004402"/>
    </source>
</evidence>
<evidence type="ECO:0000256" key="4">
    <source>
        <dbReference type="ARBA" id="ARBA00004563"/>
    </source>
</evidence>
<feature type="short sequence motif" description="YXXL motif; contains endocytosis signal" evidence="32">
    <location>
        <begin position="700"/>
        <end position="703"/>
    </location>
</feature>
<comment type="subcellular location">
    <subcellularLocation>
        <location evidence="3">Host cell membrane</location>
        <topology evidence="3">Peripheral membrane protein</topology>
    </subcellularLocation>
    <subcellularLocation>
        <location evidence="1">Host cell membrane</location>
        <topology evidence="1">Single-pass type I membrane protein</topology>
    </subcellularLocation>
    <subcellularLocation>
        <location evidence="2">Host endosome membrane</location>
        <topology evidence="2">Peripheral membrane protein</topology>
    </subcellularLocation>
    <subcellularLocation>
        <location evidence="5">Host endosome membrane</location>
        <topology evidence="5">Single-pass type I membrane protein</topology>
    </subcellularLocation>
    <subcellularLocation>
        <location evidence="6">Virion membrane</location>
        <topology evidence="6">Peripheral membrane protein</topology>
    </subcellularLocation>
    <subcellularLocation>
        <location evidence="4">Virion membrane</location>
        <topology evidence="4">Single-pass type I membrane protein</topology>
    </subcellularLocation>
</comment>
<keyword evidence="23 32" id="KW-1039">Host endosome</keyword>
<keyword evidence="10 32" id="KW-1165">Clathrin-mediated endocytosis of virus by host</keyword>
<dbReference type="GO" id="GO:0019082">
    <property type="term" value="P:viral protein processing"/>
    <property type="evidence" value="ECO:0007669"/>
    <property type="project" value="UniProtKB-UniRule"/>
</dbReference>